<gene>
    <name evidence="9" type="ORF">HK097_008903</name>
</gene>
<accession>A0AAD5X3N2</accession>
<dbReference type="InterPro" id="IPR054708">
    <property type="entry name" value="MTPAP-like_central"/>
</dbReference>
<evidence type="ECO:0000256" key="7">
    <source>
        <dbReference type="SAM" id="MobiDB-lite"/>
    </source>
</evidence>
<protein>
    <recommendedName>
        <fullName evidence="3">polynucleotide adenylyltransferase</fullName>
        <ecNumber evidence="3">2.7.7.19</ecNumber>
    </recommendedName>
</protein>
<dbReference type="GO" id="GO:0005730">
    <property type="term" value="C:nucleolus"/>
    <property type="evidence" value="ECO:0007669"/>
    <property type="project" value="TreeGrafter"/>
</dbReference>
<dbReference type="GO" id="GO:0031499">
    <property type="term" value="C:TRAMP complex"/>
    <property type="evidence" value="ECO:0007669"/>
    <property type="project" value="TreeGrafter"/>
</dbReference>
<sequence>MAESGADFIGFGFEDLENGVPTHNPAGNPLDYGRQNEKPRYQSVDLLVSLPTPVWVPQGKRYSDDLLQMLHEEINDYVAWMSPSEAEHKLRILTIARLRNVVRKIWPAAEMSVFGSFETRLYLPSSDVDIVILEPSIPLESKSWLKPLEAEIRRAKLQTKLEAISTARVPLIKYTDELTGYNVDISMNMTGGIESARIVKEFLSDPACAEGLKPLLLILKQFLSQNGLNEVFSGGLGSYALLSMVACFLKMHPMLYTRKMRAGQNLGILLMEFLEFYGKFMNVQRAAVYVLPNGEARHVAKQHRIGGRVSQLQVIQILDPQNNGNDISGGSYQYNWISLQFKFSFNILNAIIGRGFEIRDAERDGARRHRRPLTTTMLGNIIGLKREVIDQRDDIQAKCDEMEAEGTLTSDDFEDLAKRYEVEGGIFPVTITPGDADRRAAAIHRAPVHHDARRNGNWRDQKNQNNKRSAVNEYHFVSDNSDSDGDEKNLPVPRKKAKLNGGGIKNENGKGSYHRDFRTGASGSSMDPVVVDDDGEDEDQGRDYYGRKR</sequence>
<feature type="compositionally biased region" description="Basic and acidic residues" evidence="7">
    <location>
        <begin position="448"/>
        <end position="462"/>
    </location>
</feature>
<dbReference type="GO" id="GO:0043634">
    <property type="term" value="P:polyadenylation-dependent ncRNA catabolic process"/>
    <property type="evidence" value="ECO:0007669"/>
    <property type="project" value="TreeGrafter"/>
</dbReference>
<dbReference type="GO" id="GO:1990817">
    <property type="term" value="F:poly(A) RNA polymerase activity"/>
    <property type="evidence" value="ECO:0007669"/>
    <property type="project" value="UniProtKB-EC"/>
</dbReference>
<dbReference type="Pfam" id="PF22600">
    <property type="entry name" value="MTPAP-like_central"/>
    <property type="match status" value="1"/>
</dbReference>
<dbReference type="InterPro" id="IPR043519">
    <property type="entry name" value="NT_sf"/>
</dbReference>
<dbReference type="FunFam" id="3.30.460.10:FF:000006">
    <property type="entry name" value="non-canonical poly(A) RNA polymerase PAPD5"/>
    <property type="match status" value="1"/>
</dbReference>
<dbReference type="EMBL" id="JADGJD010000551">
    <property type="protein sequence ID" value="KAJ3050127.1"/>
    <property type="molecule type" value="Genomic_DNA"/>
</dbReference>
<dbReference type="PANTHER" id="PTHR23092">
    <property type="entry name" value="POLY(A) RNA POLYMERASE"/>
    <property type="match status" value="1"/>
</dbReference>
<keyword evidence="5" id="KW-0479">Metal-binding</keyword>
<dbReference type="CDD" id="cd05402">
    <property type="entry name" value="NT_PAP_TUTase"/>
    <property type="match status" value="1"/>
</dbReference>
<evidence type="ECO:0000256" key="3">
    <source>
        <dbReference type="ARBA" id="ARBA00012388"/>
    </source>
</evidence>
<evidence type="ECO:0000256" key="5">
    <source>
        <dbReference type="ARBA" id="ARBA00022723"/>
    </source>
</evidence>
<feature type="domain" description="Poly(A) RNA polymerase mitochondrial-like central palm" evidence="8">
    <location>
        <begin position="70"/>
        <end position="200"/>
    </location>
</feature>
<dbReference type="EC" id="2.7.7.19" evidence="3"/>
<dbReference type="PANTHER" id="PTHR23092:SF15">
    <property type="entry name" value="INACTIVE NON-CANONICAL POLY(A) RNA POLYMERASE PROTEIN TRF4-2-RELATED"/>
    <property type="match status" value="1"/>
</dbReference>
<feature type="region of interest" description="Disordered" evidence="7">
    <location>
        <begin position="446"/>
        <end position="549"/>
    </location>
</feature>
<dbReference type="GO" id="GO:0031123">
    <property type="term" value="P:RNA 3'-end processing"/>
    <property type="evidence" value="ECO:0007669"/>
    <property type="project" value="TreeGrafter"/>
</dbReference>
<proteinExistence type="inferred from homology"/>
<keyword evidence="10" id="KW-1185">Reference proteome</keyword>
<evidence type="ECO:0000313" key="9">
    <source>
        <dbReference type="EMBL" id="KAJ3050127.1"/>
    </source>
</evidence>
<name>A0AAD5X3N2_9FUNG</name>
<dbReference type="SUPFAM" id="SSF81631">
    <property type="entry name" value="PAP/OAS1 substrate-binding domain"/>
    <property type="match status" value="1"/>
</dbReference>
<dbReference type="GO" id="GO:0010605">
    <property type="term" value="P:negative regulation of macromolecule metabolic process"/>
    <property type="evidence" value="ECO:0007669"/>
    <property type="project" value="UniProtKB-ARBA"/>
</dbReference>
<comment type="cofactor">
    <cofactor evidence="1">
        <name>Mn(2+)</name>
        <dbReference type="ChEBI" id="CHEBI:29035"/>
    </cofactor>
</comment>
<reference evidence="9" key="1">
    <citation type="submission" date="2020-05" db="EMBL/GenBank/DDBJ databases">
        <title>Phylogenomic resolution of chytrid fungi.</title>
        <authorList>
            <person name="Stajich J.E."/>
            <person name="Amses K."/>
            <person name="Simmons R."/>
            <person name="Seto K."/>
            <person name="Myers J."/>
            <person name="Bonds A."/>
            <person name="Quandt C.A."/>
            <person name="Barry K."/>
            <person name="Liu P."/>
            <person name="Grigoriev I."/>
            <person name="Longcore J.E."/>
            <person name="James T.Y."/>
        </authorList>
    </citation>
    <scope>NUCLEOTIDE SEQUENCE</scope>
    <source>
        <strain evidence="9">JEL0318</strain>
    </source>
</reference>
<dbReference type="Gene3D" id="1.10.1410.10">
    <property type="match status" value="1"/>
</dbReference>
<dbReference type="AlphaFoldDB" id="A0AAD5X3N2"/>
<dbReference type="GO" id="GO:0003729">
    <property type="term" value="F:mRNA binding"/>
    <property type="evidence" value="ECO:0007669"/>
    <property type="project" value="TreeGrafter"/>
</dbReference>
<evidence type="ECO:0000256" key="4">
    <source>
        <dbReference type="ARBA" id="ARBA00022679"/>
    </source>
</evidence>
<keyword evidence="4" id="KW-0808">Transferase</keyword>
<dbReference type="Gene3D" id="3.30.460.10">
    <property type="entry name" value="Beta Polymerase, domain 2"/>
    <property type="match status" value="1"/>
</dbReference>
<feature type="compositionally biased region" description="Acidic residues" evidence="7">
    <location>
        <begin position="530"/>
        <end position="540"/>
    </location>
</feature>
<evidence type="ECO:0000256" key="1">
    <source>
        <dbReference type="ARBA" id="ARBA00001936"/>
    </source>
</evidence>
<comment type="similarity">
    <text evidence="2">Belongs to the DNA polymerase type-B-like family.</text>
</comment>
<keyword evidence="6" id="KW-0460">Magnesium</keyword>
<evidence type="ECO:0000259" key="8">
    <source>
        <dbReference type="Pfam" id="PF22600"/>
    </source>
</evidence>
<evidence type="ECO:0000256" key="2">
    <source>
        <dbReference type="ARBA" id="ARBA00008593"/>
    </source>
</evidence>
<dbReference type="SUPFAM" id="SSF81301">
    <property type="entry name" value="Nucleotidyltransferase"/>
    <property type="match status" value="1"/>
</dbReference>
<comment type="caution">
    <text evidence="9">The sequence shown here is derived from an EMBL/GenBank/DDBJ whole genome shotgun (WGS) entry which is preliminary data.</text>
</comment>
<dbReference type="Proteomes" id="UP001212841">
    <property type="component" value="Unassembled WGS sequence"/>
</dbReference>
<dbReference type="InterPro" id="IPR045862">
    <property type="entry name" value="Trf4-like"/>
</dbReference>
<evidence type="ECO:0000256" key="6">
    <source>
        <dbReference type="ARBA" id="ARBA00022842"/>
    </source>
</evidence>
<organism evidence="9 10">
    <name type="scientific">Rhizophlyctis rosea</name>
    <dbReference type="NCBI Taxonomy" id="64517"/>
    <lineage>
        <taxon>Eukaryota</taxon>
        <taxon>Fungi</taxon>
        <taxon>Fungi incertae sedis</taxon>
        <taxon>Chytridiomycota</taxon>
        <taxon>Chytridiomycota incertae sedis</taxon>
        <taxon>Chytridiomycetes</taxon>
        <taxon>Rhizophlyctidales</taxon>
        <taxon>Rhizophlyctidaceae</taxon>
        <taxon>Rhizophlyctis</taxon>
    </lineage>
</organism>
<evidence type="ECO:0000313" key="10">
    <source>
        <dbReference type="Proteomes" id="UP001212841"/>
    </source>
</evidence>
<dbReference type="GO" id="GO:0046872">
    <property type="term" value="F:metal ion binding"/>
    <property type="evidence" value="ECO:0007669"/>
    <property type="project" value="UniProtKB-KW"/>
</dbReference>